<dbReference type="Pfam" id="PF13468">
    <property type="entry name" value="Glyoxalase_3"/>
    <property type="match status" value="1"/>
</dbReference>
<dbReference type="Gene3D" id="3.10.180.10">
    <property type="entry name" value="2,3-Dihydroxybiphenyl 1,2-Dioxygenase, domain 1"/>
    <property type="match status" value="1"/>
</dbReference>
<dbReference type="AlphaFoldDB" id="A0AAV9VWV7"/>
<comment type="caution">
    <text evidence="2">The sequence shown here is derived from an EMBL/GenBank/DDBJ whole genome shotgun (WGS) entry which is preliminary data.</text>
</comment>
<evidence type="ECO:0000259" key="1">
    <source>
        <dbReference type="Pfam" id="PF13468"/>
    </source>
</evidence>
<protein>
    <recommendedName>
        <fullName evidence="1">Glyoxalase-like domain-containing protein</fullName>
    </recommendedName>
</protein>
<evidence type="ECO:0000313" key="2">
    <source>
        <dbReference type="EMBL" id="KAK6497511.1"/>
    </source>
</evidence>
<accession>A0AAV9VWV7</accession>
<gene>
    <name evidence="2" type="ORF">TWF481_011918</name>
</gene>
<feature type="domain" description="Glyoxalase-like" evidence="1">
    <location>
        <begin position="20"/>
        <end position="206"/>
    </location>
</feature>
<proteinExistence type="predicted"/>
<dbReference type="PANTHER" id="PTHR40265">
    <property type="entry name" value="BLL2707 PROTEIN"/>
    <property type="match status" value="1"/>
</dbReference>
<dbReference type="InterPro" id="IPR029068">
    <property type="entry name" value="Glyas_Bleomycin-R_OHBP_Dase"/>
</dbReference>
<sequence>MSQYIPPTMASAADQKVALLDHIIVLVPHAELKDPPKALTDNFNITNGGRHADGKTENKLIVFKDGSYIEIISFIDDLPENRADHWWGSKPYGIIDWAFTNGIDYNSNYEALISRLADVQGDSSGAYSYAPPRTGGRIRPDGVKLEWAVTFPTNKEGNDTETKRPSNLPFYCHDITPRENRVNGETEHPCGAVGIREVLALVDDPQTEFFAGLIRAAVNSVNTEGNGGGIQVGTPHGAPSVISFVAPTSDAEKNEASLHKFVLKELKFDYGSNNVSGGIKFSYPFQD</sequence>
<reference evidence="2 3" key="1">
    <citation type="submission" date="2023-08" db="EMBL/GenBank/DDBJ databases">
        <authorList>
            <person name="Palmer J.M."/>
        </authorList>
    </citation>
    <scope>NUCLEOTIDE SEQUENCE [LARGE SCALE GENOMIC DNA]</scope>
    <source>
        <strain evidence="2 3">TWF481</strain>
    </source>
</reference>
<dbReference type="Proteomes" id="UP001370758">
    <property type="component" value="Unassembled WGS sequence"/>
</dbReference>
<evidence type="ECO:0000313" key="3">
    <source>
        <dbReference type="Proteomes" id="UP001370758"/>
    </source>
</evidence>
<name>A0AAV9VWV7_9PEZI</name>
<dbReference type="InterPro" id="IPR025870">
    <property type="entry name" value="Glyoxalase-like_dom"/>
</dbReference>
<dbReference type="PANTHER" id="PTHR40265:SF1">
    <property type="entry name" value="GLYOXALASE-LIKE DOMAIN-CONTAINING PROTEIN"/>
    <property type="match status" value="1"/>
</dbReference>
<keyword evidence="3" id="KW-1185">Reference proteome</keyword>
<dbReference type="EMBL" id="JAVHJL010000009">
    <property type="protein sequence ID" value="KAK6497511.1"/>
    <property type="molecule type" value="Genomic_DNA"/>
</dbReference>
<organism evidence="2 3">
    <name type="scientific">Arthrobotrys musiformis</name>
    <dbReference type="NCBI Taxonomy" id="47236"/>
    <lineage>
        <taxon>Eukaryota</taxon>
        <taxon>Fungi</taxon>
        <taxon>Dikarya</taxon>
        <taxon>Ascomycota</taxon>
        <taxon>Pezizomycotina</taxon>
        <taxon>Orbiliomycetes</taxon>
        <taxon>Orbiliales</taxon>
        <taxon>Orbiliaceae</taxon>
        <taxon>Arthrobotrys</taxon>
    </lineage>
</organism>